<evidence type="ECO:0000313" key="2">
    <source>
        <dbReference type="EMBL" id="ATC62596.1"/>
    </source>
</evidence>
<dbReference type="OrthoDB" id="191468at2"/>
<evidence type="ECO:0000256" key="1">
    <source>
        <dbReference type="SAM" id="MobiDB-lite"/>
    </source>
</evidence>
<organism evidence="2 3">
    <name type="scientific">Nibricoccus aquaticus</name>
    <dbReference type="NCBI Taxonomy" id="2576891"/>
    <lineage>
        <taxon>Bacteria</taxon>
        <taxon>Pseudomonadati</taxon>
        <taxon>Verrucomicrobiota</taxon>
        <taxon>Opitutia</taxon>
        <taxon>Opitutales</taxon>
        <taxon>Opitutaceae</taxon>
        <taxon>Nibricoccus</taxon>
    </lineage>
</organism>
<gene>
    <name evidence="2" type="ORF">CMV30_00625</name>
</gene>
<protein>
    <submittedName>
        <fullName evidence="2">Uncharacterized protein</fullName>
    </submittedName>
</protein>
<evidence type="ECO:0000313" key="3">
    <source>
        <dbReference type="Proteomes" id="UP000217265"/>
    </source>
</evidence>
<name>A0A290Q8P1_9BACT</name>
<proteinExistence type="predicted"/>
<keyword evidence="3" id="KW-1185">Reference proteome</keyword>
<feature type="region of interest" description="Disordered" evidence="1">
    <location>
        <begin position="173"/>
        <end position="272"/>
    </location>
</feature>
<feature type="compositionally biased region" description="Acidic residues" evidence="1">
    <location>
        <begin position="191"/>
        <end position="208"/>
    </location>
</feature>
<feature type="compositionally biased region" description="Basic and acidic residues" evidence="1">
    <location>
        <begin position="209"/>
        <end position="219"/>
    </location>
</feature>
<reference evidence="2 3" key="1">
    <citation type="submission" date="2017-09" db="EMBL/GenBank/DDBJ databases">
        <title>Complete genome sequence of Verrucomicrobial strain HZ-65, isolated from freshwater.</title>
        <authorList>
            <person name="Choi A."/>
        </authorList>
    </citation>
    <scope>NUCLEOTIDE SEQUENCE [LARGE SCALE GENOMIC DNA]</scope>
    <source>
        <strain evidence="2 3">HZ-65</strain>
    </source>
</reference>
<dbReference type="Proteomes" id="UP000217265">
    <property type="component" value="Chromosome"/>
</dbReference>
<dbReference type="AlphaFoldDB" id="A0A290Q8P1"/>
<accession>A0A290Q8P1</accession>
<sequence>MAKSSTTLDWCSVRLGEDHNWWVTEVSDSVRWDADGLSIIDPRQVAHLLELVEPLRDYGFDQDILDAAFIAFRIEKDLGDGKVRLKRVKDSIVESDDKLFALADILDEENGPYADLLDHLTRCRVKMLNDLFNFESKLTVDEVEDEIREDQNTNFIEGKAVHTFEEVTDILEYTPAGWDVDEETTEKASSDDDEADDADLPELDAEEEEKLKNDQSLKWDEDDEDADKDDDKKDGDDDDDEDDDSDDEDDDDDDSDDDEDEKPKRSTKSKKR</sequence>
<dbReference type="EMBL" id="CP023344">
    <property type="protein sequence ID" value="ATC62596.1"/>
    <property type="molecule type" value="Genomic_DNA"/>
</dbReference>
<dbReference type="KEGG" id="vbh:CMV30_00625"/>
<feature type="compositionally biased region" description="Acidic residues" evidence="1">
    <location>
        <begin position="236"/>
        <end position="260"/>
    </location>
</feature>
<dbReference type="RefSeq" id="WP_096054231.1">
    <property type="nucleotide sequence ID" value="NZ_CP023344.1"/>
</dbReference>